<proteinExistence type="inferred from homology"/>
<keyword evidence="2 3" id="KW-0143">Chaperone</keyword>
<comment type="caution">
    <text evidence="4">The sequence shown here is derived from an EMBL/GenBank/DDBJ whole genome shotgun (WGS) entry which is preliminary data.</text>
</comment>
<dbReference type="HAMAP" id="MF_01384">
    <property type="entry name" value="UreD"/>
    <property type="match status" value="1"/>
</dbReference>
<name>A0ABW2R938_9BURK</name>
<evidence type="ECO:0000313" key="5">
    <source>
        <dbReference type="Proteomes" id="UP001596495"/>
    </source>
</evidence>
<accession>A0ABW2R938</accession>
<evidence type="ECO:0000256" key="1">
    <source>
        <dbReference type="ARBA" id="ARBA00007177"/>
    </source>
</evidence>
<comment type="subcellular location">
    <subcellularLocation>
        <location evidence="3">Cytoplasm</location>
    </subcellularLocation>
</comment>
<dbReference type="RefSeq" id="WP_382256152.1">
    <property type="nucleotide sequence ID" value="NZ_JBHTBX010000005.1"/>
</dbReference>
<dbReference type="Pfam" id="PF01774">
    <property type="entry name" value="UreD"/>
    <property type="match status" value="1"/>
</dbReference>
<dbReference type="PANTHER" id="PTHR33643">
    <property type="entry name" value="UREASE ACCESSORY PROTEIN D"/>
    <property type="match status" value="1"/>
</dbReference>
<evidence type="ECO:0000256" key="2">
    <source>
        <dbReference type="ARBA" id="ARBA00023186"/>
    </source>
</evidence>
<protein>
    <recommendedName>
        <fullName evidence="3">Urease accessory protein UreD</fullName>
    </recommendedName>
</protein>
<organism evidence="4 5">
    <name type="scientific">Hydrogenophaga bisanensis</name>
    <dbReference type="NCBI Taxonomy" id="439611"/>
    <lineage>
        <taxon>Bacteria</taxon>
        <taxon>Pseudomonadati</taxon>
        <taxon>Pseudomonadota</taxon>
        <taxon>Betaproteobacteria</taxon>
        <taxon>Burkholderiales</taxon>
        <taxon>Comamonadaceae</taxon>
        <taxon>Hydrogenophaga</taxon>
    </lineage>
</organism>
<keyword evidence="3" id="KW-0996">Nickel insertion</keyword>
<dbReference type="PANTHER" id="PTHR33643:SF1">
    <property type="entry name" value="UREASE ACCESSORY PROTEIN D"/>
    <property type="match status" value="1"/>
</dbReference>
<comment type="subunit">
    <text evidence="3">UreD, UreF and UreG form a complex that acts as a GTP-hydrolysis-dependent molecular chaperone, activating the urease apoprotein by helping to assemble the nickel containing metallocenter of UreC. The UreE protein probably delivers the nickel.</text>
</comment>
<dbReference type="Proteomes" id="UP001596495">
    <property type="component" value="Unassembled WGS sequence"/>
</dbReference>
<gene>
    <name evidence="3" type="primary">ureD</name>
    <name evidence="4" type="ORF">ACFQNJ_08740</name>
</gene>
<reference evidence="5" key="1">
    <citation type="journal article" date="2019" name="Int. J. Syst. Evol. Microbiol.">
        <title>The Global Catalogue of Microorganisms (GCM) 10K type strain sequencing project: providing services to taxonomists for standard genome sequencing and annotation.</title>
        <authorList>
            <consortium name="The Broad Institute Genomics Platform"/>
            <consortium name="The Broad Institute Genome Sequencing Center for Infectious Disease"/>
            <person name="Wu L."/>
            <person name="Ma J."/>
        </authorList>
    </citation>
    <scope>NUCLEOTIDE SEQUENCE [LARGE SCALE GENOMIC DNA]</scope>
    <source>
        <strain evidence="5">CCUG 54518</strain>
    </source>
</reference>
<evidence type="ECO:0000313" key="4">
    <source>
        <dbReference type="EMBL" id="MFC7434596.1"/>
    </source>
</evidence>
<keyword evidence="3" id="KW-0963">Cytoplasm</keyword>
<comment type="similarity">
    <text evidence="1 3">Belongs to the UreD family.</text>
</comment>
<evidence type="ECO:0000256" key="3">
    <source>
        <dbReference type="HAMAP-Rule" id="MF_01384"/>
    </source>
</evidence>
<keyword evidence="5" id="KW-1185">Reference proteome</keyword>
<comment type="function">
    <text evidence="3">Required for maturation of urease via the functional incorporation of the urease nickel metallocenter.</text>
</comment>
<sequence>MPWHARLSLNYRLQEDKTVLQHAHDGPLRIFKSLYPEGESVCHNVIVHPPGGIVGGDTLDIRVNVGAGAHALISTPGATRFYRSDDEPGTQAVHLQLADSARLEWLPLESLAYPGCRAVNRLEMELQGAAELIGWDILGLGLPSAGQPFNEGSFRQHIEWPGIWREQALIDGRDHRLLDSPVGLDGQRCMGTLWLASGQALEPARKERMLEAVRAVLDAGDRSATGARVAASCPNPQLLVVRGVAPLVEPLMQVMQLAWRELRRAAWGLSGGSPRIWQV</sequence>
<dbReference type="InterPro" id="IPR002669">
    <property type="entry name" value="UreD"/>
</dbReference>
<dbReference type="EMBL" id="JBHTBX010000005">
    <property type="protein sequence ID" value="MFC7434596.1"/>
    <property type="molecule type" value="Genomic_DNA"/>
</dbReference>